<protein>
    <submittedName>
        <fullName evidence="2">Uncharacterized protein</fullName>
    </submittedName>
</protein>
<dbReference type="Proteomes" id="UP001163878">
    <property type="component" value="Chromosome"/>
</dbReference>
<keyword evidence="3" id="KW-1185">Reference proteome</keyword>
<sequence>MNDMTEIGAIIQQVQQDMGDELRRRVRQALADRPRDWLVEQLIDLALAPALPGQRDVRAAAATEPEEEPEKDRAARSERIRALALDTEVLRRYVQGYSALDRDTLVARGLLLDPLEKGAGLLGPEHRSAEGESLLTQAKDLLYALLFGDAEIGVHLDRVERELLTLTMPRSKAHAISFVLRAATEIGAAGTWRDPRGAANDDRAPNTLLQVEYGEIAEELVGNGIAACLRLINHLEVNEVVLYARMENVEESTLM</sequence>
<gene>
    <name evidence="2" type="ORF">OGH68_01200</name>
</gene>
<evidence type="ECO:0000256" key="1">
    <source>
        <dbReference type="SAM" id="MobiDB-lite"/>
    </source>
</evidence>
<organism evidence="2 3">
    <name type="scientific">Streptomyces peucetius</name>
    <dbReference type="NCBI Taxonomy" id="1950"/>
    <lineage>
        <taxon>Bacteria</taxon>
        <taxon>Bacillati</taxon>
        <taxon>Actinomycetota</taxon>
        <taxon>Actinomycetes</taxon>
        <taxon>Kitasatosporales</taxon>
        <taxon>Streptomycetaceae</taxon>
        <taxon>Streptomyces</taxon>
    </lineage>
</organism>
<name>A0ABY6HZT0_STRPE</name>
<evidence type="ECO:0000313" key="2">
    <source>
        <dbReference type="EMBL" id="UYQ60228.1"/>
    </source>
</evidence>
<dbReference type="EMBL" id="CP107567">
    <property type="protein sequence ID" value="UYQ60228.1"/>
    <property type="molecule type" value="Genomic_DNA"/>
</dbReference>
<proteinExistence type="predicted"/>
<dbReference type="RefSeq" id="WP_264241375.1">
    <property type="nucleotide sequence ID" value="NZ_CP107567.1"/>
</dbReference>
<feature type="region of interest" description="Disordered" evidence="1">
    <location>
        <begin position="55"/>
        <end position="76"/>
    </location>
</feature>
<evidence type="ECO:0000313" key="3">
    <source>
        <dbReference type="Proteomes" id="UP001163878"/>
    </source>
</evidence>
<reference evidence="2" key="1">
    <citation type="submission" date="2022-10" db="EMBL/GenBank/DDBJ databases">
        <title>Cytochrome P450 Catalyzes Benzene Ring Formation in the Biosynthesis of Trialkyl-Substituted Aromatic Polyketides.</title>
        <authorList>
            <person name="Zhao E."/>
            <person name="Ge H."/>
        </authorList>
    </citation>
    <scope>NUCLEOTIDE SEQUENCE</scope>
    <source>
        <strain evidence="2">NA0869</strain>
    </source>
</reference>
<accession>A0ABY6HZT0</accession>